<comment type="caution">
    <text evidence="1">The sequence shown here is derived from an EMBL/GenBank/DDBJ whole genome shotgun (WGS) entry which is preliminary data.</text>
</comment>
<accession>A0A2G4F064</accession>
<evidence type="ECO:0000313" key="2">
    <source>
        <dbReference type="Proteomes" id="UP000226442"/>
    </source>
</evidence>
<sequence length="162" mass="17906">MTESEIYNVVLFRDASVGAISKLSVAIATTLLSTVVTATQAYAVPVTYDFTITVTKGGLAGNSFNGSFSYDDAKLKGTGVEELGITEGLTTCLNYLGRTYRETDDTSYPTFPTLRFEDGKIAQLNFWIQPNQRVNWWNLPGWEVKLSEPKISDSTVPNCQKR</sequence>
<name>A0A2G4F064_9CYAN</name>
<keyword evidence="2" id="KW-1185">Reference proteome</keyword>
<reference evidence="1" key="1">
    <citation type="submission" date="2017-10" db="EMBL/GenBank/DDBJ databases">
        <title>Draft genome sequence of the planktic cyanobacteria Tychonema bourrellyi isolated from alpine lentic freshwater.</title>
        <authorList>
            <person name="Tett A."/>
            <person name="Armanini F."/>
            <person name="Asnicar F."/>
            <person name="Boscaini A."/>
            <person name="Pasolli E."/>
            <person name="Zolfo M."/>
            <person name="Donati C."/>
            <person name="Salmaso N."/>
            <person name="Segata N."/>
        </authorList>
    </citation>
    <scope>NUCLEOTIDE SEQUENCE</scope>
    <source>
        <strain evidence="1">FEM_GT703</strain>
    </source>
</reference>
<dbReference type="RefSeq" id="WP_096828046.1">
    <property type="nucleotide sequence ID" value="NZ_NXIB02000063.1"/>
</dbReference>
<dbReference type="EMBL" id="NXIB02000063">
    <property type="protein sequence ID" value="PHX55164.1"/>
    <property type="molecule type" value="Genomic_DNA"/>
</dbReference>
<dbReference type="OrthoDB" id="467621at2"/>
<evidence type="ECO:0000313" key="1">
    <source>
        <dbReference type="EMBL" id="PHX55164.1"/>
    </source>
</evidence>
<dbReference type="Proteomes" id="UP000226442">
    <property type="component" value="Unassembled WGS sequence"/>
</dbReference>
<dbReference type="AlphaFoldDB" id="A0A2G4F064"/>
<gene>
    <name evidence="1" type="ORF">CP500_012335</name>
</gene>
<organism evidence="1 2">
    <name type="scientific">Tychonema bourrellyi FEM_GT703</name>
    <dbReference type="NCBI Taxonomy" id="2040638"/>
    <lineage>
        <taxon>Bacteria</taxon>
        <taxon>Bacillati</taxon>
        <taxon>Cyanobacteriota</taxon>
        <taxon>Cyanophyceae</taxon>
        <taxon>Oscillatoriophycideae</taxon>
        <taxon>Oscillatoriales</taxon>
        <taxon>Microcoleaceae</taxon>
        <taxon>Tychonema</taxon>
    </lineage>
</organism>
<proteinExistence type="predicted"/>
<protein>
    <submittedName>
        <fullName evidence="1">Uncharacterized protein</fullName>
    </submittedName>
</protein>